<organism evidence="1 2">
    <name type="scientific">Sediminibacterium ginsengisoli</name>
    <dbReference type="NCBI Taxonomy" id="413434"/>
    <lineage>
        <taxon>Bacteria</taxon>
        <taxon>Pseudomonadati</taxon>
        <taxon>Bacteroidota</taxon>
        <taxon>Chitinophagia</taxon>
        <taxon>Chitinophagales</taxon>
        <taxon>Chitinophagaceae</taxon>
        <taxon>Sediminibacterium</taxon>
    </lineage>
</organism>
<reference evidence="1 2" key="1">
    <citation type="submission" date="2017-02" db="EMBL/GenBank/DDBJ databases">
        <authorList>
            <person name="Peterson S.W."/>
        </authorList>
    </citation>
    <scope>NUCLEOTIDE SEQUENCE [LARGE SCALE GENOMIC DNA]</scope>
    <source>
        <strain evidence="1 2">DSM 22335</strain>
    </source>
</reference>
<sequence length="121" mass="13696">MISIIPVEKAGEDERGSTHFFENDRTGQFIVAYRKQGSASGRHYHKGLSANKNPEKIILMQGEVTLNWFNVQGEEKGTEKIKAPALIAIEPYAWHEVIAETDIMILELNSFEDGNMDTFRV</sequence>
<dbReference type="RefSeq" id="WP_078831344.1">
    <property type="nucleotide sequence ID" value="NZ_FUWH01000005.1"/>
</dbReference>
<dbReference type="AlphaFoldDB" id="A0A1T4NWC3"/>
<evidence type="ECO:0000313" key="1">
    <source>
        <dbReference type="EMBL" id="SJZ83346.1"/>
    </source>
</evidence>
<dbReference type="EMBL" id="FUWH01000005">
    <property type="protein sequence ID" value="SJZ83346.1"/>
    <property type="molecule type" value="Genomic_DNA"/>
</dbReference>
<keyword evidence="2" id="KW-1185">Reference proteome</keyword>
<dbReference type="InterPro" id="IPR011051">
    <property type="entry name" value="RmlC_Cupin_sf"/>
</dbReference>
<dbReference type="InterPro" id="IPR014710">
    <property type="entry name" value="RmlC-like_jellyroll"/>
</dbReference>
<dbReference type="SUPFAM" id="SSF51182">
    <property type="entry name" value="RmlC-like cupins"/>
    <property type="match status" value="1"/>
</dbReference>
<evidence type="ECO:0000313" key="2">
    <source>
        <dbReference type="Proteomes" id="UP000190888"/>
    </source>
</evidence>
<evidence type="ECO:0008006" key="3">
    <source>
        <dbReference type="Google" id="ProtNLM"/>
    </source>
</evidence>
<proteinExistence type="predicted"/>
<dbReference type="STRING" id="413434.SAMN04488132_10511"/>
<accession>A0A1T4NWC3</accession>
<gene>
    <name evidence="1" type="ORF">SAMN04488132_10511</name>
</gene>
<name>A0A1T4NWC3_9BACT</name>
<dbReference type="OrthoDB" id="1467537at2"/>
<dbReference type="Gene3D" id="2.60.120.10">
    <property type="entry name" value="Jelly Rolls"/>
    <property type="match status" value="1"/>
</dbReference>
<protein>
    <recommendedName>
        <fullName evidence="3">WxcM-like, C-terminal</fullName>
    </recommendedName>
</protein>
<dbReference type="Proteomes" id="UP000190888">
    <property type="component" value="Unassembled WGS sequence"/>
</dbReference>